<keyword evidence="3" id="KW-1185">Reference proteome</keyword>
<evidence type="ECO:0000256" key="1">
    <source>
        <dbReference type="SAM" id="MobiDB-lite"/>
    </source>
</evidence>
<organism evidence="2 3">
    <name type="scientific">Pleurodeles waltl</name>
    <name type="common">Iberian ribbed newt</name>
    <dbReference type="NCBI Taxonomy" id="8319"/>
    <lineage>
        <taxon>Eukaryota</taxon>
        <taxon>Metazoa</taxon>
        <taxon>Chordata</taxon>
        <taxon>Craniata</taxon>
        <taxon>Vertebrata</taxon>
        <taxon>Euteleostomi</taxon>
        <taxon>Amphibia</taxon>
        <taxon>Batrachia</taxon>
        <taxon>Caudata</taxon>
        <taxon>Salamandroidea</taxon>
        <taxon>Salamandridae</taxon>
        <taxon>Pleurodelinae</taxon>
        <taxon>Pleurodeles</taxon>
    </lineage>
</organism>
<protein>
    <submittedName>
        <fullName evidence="2">Uncharacterized protein</fullName>
    </submittedName>
</protein>
<dbReference type="AlphaFoldDB" id="A0AAV7TGT2"/>
<proteinExistence type="predicted"/>
<feature type="region of interest" description="Disordered" evidence="1">
    <location>
        <begin position="1"/>
        <end position="23"/>
    </location>
</feature>
<sequence length="154" mass="15978">MQCPAITRHAPRGNPNVKGSHPHHPTTCLWGLGGRKSTNGGSRYLVRFAGASVLQQCEPPAPHVLRGFFPLPLPSCLVSARGLRTPLGAAAPPWLLKSAGVGAPTAQGPPTLPRSALGAARSTGFLRPADGCRKLRSRHAASSVAGHAPSDTQH</sequence>
<evidence type="ECO:0000313" key="2">
    <source>
        <dbReference type="EMBL" id="KAJ1175316.1"/>
    </source>
</evidence>
<gene>
    <name evidence="2" type="ORF">NDU88_000604</name>
</gene>
<reference evidence="2" key="1">
    <citation type="journal article" date="2022" name="bioRxiv">
        <title>Sequencing and chromosome-scale assembly of the giantPleurodeles waltlgenome.</title>
        <authorList>
            <person name="Brown T."/>
            <person name="Elewa A."/>
            <person name="Iarovenko S."/>
            <person name="Subramanian E."/>
            <person name="Araus A.J."/>
            <person name="Petzold A."/>
            <person name="Susuki M."/>
            <person name="Suzuki K.-i.T."/>
            <person name="Hayashi T."/>
            <person name="Toyoda A."/>
            <person name="Oliveira C."/>
            <person name="Osipova E."/>
            <person name="Leigh N.D."/>
            <person name="Simon A."/>
            <person name="Yun M.H."/>
        </authorList>
    </citation>
    <scope>NUCLEOTIDE SEQUENCE</scope>
    <source>
        <strain evidence="2">20211129_DDA</strain>
        <tissue evidence="2">Liver</tissue>
    </source>
</reference>
<evidence type="ECO:0000313" key="3">
    <source>
        <dbReference type="Proteomes" id="UP001066276"/>
    </source>
</evidence>
<comment type="caution">
    <text evidence="2">The sequence shown here is derived from an EMBL/GenBank/DDBJ whole genome shotgun (WGS) entry which is preliminary data.</text>
</comment>
<dbReference type="Proteomes" id="UP001066276">
    <property type="component" value="Chromosome 3_2"/>
</dbReference>
<dbReference type="EMBL" id="JANPWB010000006">
    <property type="protein sequence ID" value="KAJ1175316.1"/>
    <property type="molecule type" value="Genomic_DNA"/>
</dbReference>
<accession>A0AAV7TGT2</accession>
<name>A0AAV7TGT2_PLEWA</name>